<dbReference type="GO" id="GO:0003677">
    <property type="term" value="F:DNA binding"/>
    <property type="evidence" value="ECO:0007669"/>
    <property type="project" value="InterPro"/>
</dbReference>
<evidence type="ECO:0000313" key="5">
    <source>
        <dbReference type="Proteomes" id="UP000319804"/>
    </source>
</evidence>
<protein>
    <submittedName>
        <fullName evidence="4">Phage integrase family protein</fullName>
    </submittedName>
</protein>
<dbReference type="Gene3D" id="1.10.443.10">
    <property type="entry name" value="Intergrase catalytic core"/>
    <property type="match status" value="1"/>
</dbReference>
<sequence>MMTWSWRLERAYWATEIPVLVQRGWWLLVLIVVLTVFNAIPFIGQLINWLLVVAIGIVVVRRAIASRRFATLERDLWQSQMANWITGVWPSLAVQLGLEVRTYSGQKLVTGAGRPTWHGDTCILPVSIPAGLAREDLVAASGRIAQAFNAVRVTVTGAHLGELALRIDYVDALAEPFSFPLGGTWDGASVLMGVKDGGEEWCLPLGPHTLVAGSSGSGKASLVWGLLLGLVQPIHSGLVEVWGIDRKGGMELAMGRDALALLSRLLEGAARAGIIVANPVRLARRPRPERPESVRSRALNTAEVRVMLDFVGEGPHRDYLAALVYTGMRTGEASALRVSDVDLDHGVINVRRSFSQAGGGKVREQSPQSHKQRTVPLPAALRPILVRRLDELGRNELVFTGARGGRLNPSNVRRAVDWDGLRSRLERPDLRIHDLRHTLATLLFDAGAAANDVQAILGHSSMQVTEKYSRARSDAAVRANGALDRLLGGTRVVATEGETR</sequence>
<evidence type="ECO:0000259" key="3">
    <source>
        <dbReference type="PROSITE" id="PS51898"/>
    </source>
</evidence>
<dbReference type="OrthoDB" id="1822491at2"/>
<gene>
    <name evidence="4" type="ORF">FHX68_2115</name>
</gene>
<feature type="transmembrane region" description="Helical" evidence="2">
    <location>
        <begin position="20"/>
        <end position="40"/>
    </location>
</feature>
<dbReference type="InterPro" id="IPR027417">
    <property type="entry name" value="P-loop_NTPase"/>
</dbReference>
<dbReference type="AlphaFoldDB" id="A0A4Y3UNL5"/>
<dbReference type="Pfam" id="PF00589">
    <property type="entry name" value="Phage_integrase"/>
    <property type="match status" value="1"/>
</dbReference>
<organism evidence="4 5">
    <name type="scientific">Microbacterium lacticum</name>
    <dbReference type="NCBI Taxonomy" id="33885"/>
    <lineage>
        <taxon>Bacteria</taxon>
        <taxon>Bacillati</taxon>
        <taxon>Actinomycetota</taxon>
        <taxon>Actinomycetes</taxon>
        <taxon>Micrococcales</taxon>
        <taxon>Microbacteriaceae</taxon>
        <taxon>Microbacterium</taxon>
    </lineage>
</organism>
<feature type="domain" description="Tyr recombinase" evidence="3">
    <location>
        <begin position="294"/>
        <end position="482"/>
    </location>
</feature>
<proteinExistence type="predicted"/>
<dbReference type="SUPFAM" id="SSF52540">
    <property type="entry name" value="P-loop containing nucleoside triphosphate hydrolases"/>
    <property type="match status" value="1"/>
</dbReference>
<dbReference type="GO" id="GO:0006310">
    <property type="term" value="P:DNA recombination"/>
    <property type="evidence" value="ECO:0007669"/>
    <property type="project" value="UniProtKB-KW"/>
</dbReference>
<keyword evidence="2" id="KW-0472">Membrane</keyword>
<accession>A0A4Y3UNL5</accession>
<evidence type="ECO:0000313" key="4">
    <source>
        <dbReference type="EMBL" id="TQM98090.1"/>
    </source>
</evidence>
<dbReference type="GO" id="GO:0015074">
    <property type="term" value="P:DNA integration"/>
    <property type="evidence" value="ECO:0007669"/>
    <property type="project" value="InterPro"/>
</dbReference>
<evidence type="ECO:0000256" key="2">
    <source>
        <dbReference type="SAM" id="Phobius"/>
    </source>
</evidence>
<name>A0A4Y3UNL5_9MICO</name>
<dbReference type="Proteomes" id="UP000319804">
    <property type="component" value="Unassembled WGS sequence"/>
</dbReference>
<keyword evidence="2" id="KW-0812">Transmembrane</keyword>
<dbReference type="Gene3D" id="3.40.50.300">
    <property type="entry name" value="P-loop containing nucleotide triphosphate hydrolases"/>
    <property type="match status" value="1"/>
</dbReference>
<evidence type="ECO:0000256" key="1">
    <source>
        <dbReference type="ARBA" id="ARBA00023172"/>
    </source>
</evidence>
<dbReference type="InterPro" id="IPR013762">
    <property type="entry name" value="Integrase-like_cat_sf"/>
</dbReference>
<dbReference type="EMBL" id="VFPS01000003">
    <property type="protein sequence ID" value="TQM98090.1"/>
    <property type="molecule type" value="Genomic_DNA"/>
</dbReference>
<dbReference type="PANTHER" id="PTHR30349">
    <property type="entry name" value="PHAGE INTEGRASE-RELATED"/>
    <property type="match status" value="1"/>
</dbReference>
<dbReference type="InterPro" id="IPR050090">
    <property type="entry name" value="Tyrosine_recombinase_XerCD"/>
</dbReference>
<keyword evidence="1" id="KW-0233">DNA recombination</keyword>
<keyword evidence="5" id="KW-1185">Reference proteome</keyword>
<dbReference type="InterPro" id="IPR011010">
    <property type="entry name" value="DNA_brk_join_enz"/>
</dbReference>
<dbReference type="PANTHER" id="PTHR30349:SF64">
    <property type="entry name" value="PROPHAGE INTEGRASE INTD-RELATED"/>
    <property type="match status" value="1"/>
</dbReference>
<comment type="caution">
    <text evidence="4">The sequence shown here is derived from an EMBL/GenBank/DDBJ whole genome shotgun (WGS) entry which is preliminary data.</text>
</comment>
<dbReference type="CDD" id="cd01189">
    <property type="entry name" value="INT_ICEBs1_C_like"/>
    <property type="match status" value="1"/>
</dbReference>
<dbReference type="SUPFAM" id="SSF56349">
    <property type="entry name" value="DNA breaking-rejoining enzymes"/>
    <property type="match status" value="1"/>
</dbReference>
<dbReference type="InterPro" id="IPR002104">
    <property type="entry name" value="Integrase_catalytic"/>
</dbReference>
<dbReference type="PROSITE" id="PS51898">
    <property type="entry name" value="TYR_RECOMBINASE"/>
    <property type="match status" value="1"/>
</dbReference>
<keyword evidence="2" id="KW-1133">Transmembrane helix</keyword>
<dbReference type="RefSeq" id="WP_141381141.1">
    <property type="nucleotide sequence ID" value="NZ_BJNA01000050.1"/>
</dbReference>
<reference evidence="4 5" key="1">
    <citation type="submission" date="2019-06" db="EMBL/GenBank/DDBJ databases">
        <title>Sequencing the genomes of 1000 actinobacteria strains.</title>
        <authorList>
            <person name="Klenk H.-P."/>
        </authorList>
    </citation>
    <scope>NUCLEOTIDE SEQUENCE [LARGE SCALE GENOMIC DNA]</scope>
    <source>
        <strain evidence="4 5">DSM 20427</strain>
    </source>
</reference>